<keyword evidence="2" id="KW-1185">Reference proteome</keyword>
<evidence type="ECO:0000313" key="2">
    <source>
        <dbReference type="Proteomes" id="UP000811619"/>
    </source>
</evidence>
<reference evidence="1" key="1">
    <citation type="journal article" date="2020" name="bioRxiv">
        <title>Whole genome comparisons of ergot fungi reveals the divergence and evolution of species within the genus Claviceps are the result of varying mechanisms driving genome evolution and host range expansion.</title>
        <authorList>
            <person name="Wyka S.A."/>
            <person name="Mondo S.J."/>
            <person name="Liu M."/>
            <person name="Dettman J."/>
            <person name="Nalam V."/>
            <person name="Broders K.D."/>
        </authorList>
    </citation>
    <scope>NUCLEOTIDE SEQUENCE</scope>
    <source>
        <strain evidence="1">CCC 489</strain>
    </source>
</reference>
<name>A0A8K0J5C6_9HYPO</name>
<gene>
    <name evidence="1" type="ORF">E4U42_004208</name>
</gene>
<proteinExistence type="predicted"/>
<dbReference type="OrthoDB" id="4953992at2759"/>
<organism evidence="1 2">
    <name type="scientific">Claviceps africana</name>
    <dbReference type="NCBI Taxonomy" id="83212"/>
    <lineage>
        <taxon>Eukaryota</taxon>
        <taxon>Fungi</taxon>
        <taxon>Dikarya</taxon>
        <taxon>Ascomycota</taxon>
        <taxon>Pezizomycotina</taxon>
        <taxon>Sordariomycetes</taxon>
        <taxon>Hypocreomycetidae</taxon>
        <taxon>Hypocreales</taxon>
        <taxon>Clavicipitaceae</taxon>
        <taxon>Claviceps</taxon>
    </lineage>
</organism>
<evidence type="ECO:0000313" key="1">
    <source>
        <dbReference type="EMBL" id="KAG5925511.1"/>
    </source>
</evidence>
<comment type="caution">
    <text evidence="1">The sequence shown here is derived from an EMBL/GenBank/DDBJ whole genome shotgun (WGS) entry which is preliminary data.</text>
</comment>
<protein>
    <submittedName>
        <fullName evidence="1">Uncharacterized protein</fullName>
    </submittedName>
</protein>
<dbReference type="EMBL" id="SRPY01000364">
    <property type="protein sequence ID" value="KAG5925511.1"/>
    <property type="molecule type" value="Genomic_DNA"/>
</dbReference>
<dbReference type="AlphaFoldDB" id="A0A8K0J5C6"/>
<sequence>MRSYKISFAVLSGVAGGLALQNAIVFSKASCQGQQQAFEPNGMCMLLNEELRGKAKGAKVPMDVVCDFYSDESCSAPLWIGMEEPGTCSFDDLEIENKAVSILCYDDSRPNEV</sequence>
<accession>A0A8K0J5C6</accession>
<dbReference type="Proteomes" id="UP000811619">
    <property type="component" value="Unassembled WGS sequence"/>
</dbReference>